<keyword evidence="1" id="KW-0812">Transmembrane</keyword>
<dbReference type="AlphaFoldDB" id="A0A0G1BBY3"/>
<protein>
    <submittedName>
        <fullName evidence="2">Long tail fiber proximal subunit</fullName>
    </submittedName>
</protein>
<comment type="caution">
    <text evidence="2">The sequence shown here is derived from an EMBL/GenBank/DDBJ whole genome shotgun (WGS) entry which is preliminary data.</text>
</comment>
<accession>A0A0G1BBY3</accession>
<feature type="transmembrane region" description="Helical" evidence="1">
    <location>
        <begin position="188"/>
        <end position="208"/>
    </location>
</feature>
<dbReference type="EMBL" id="LCDB01000020">
    <property type="protein sequence ID" value="KKS43861.1"/>
    <property type="molecule type" value="Genomic_DNA"/>
</dbReference>
<gene>
    <name evidence="2" type="ORF">UV07_C0020G0004</name>
</gene>
<name>A0A0G1BBY3_9BACT</name>
<dbReference type="PATRIC" id="fig|1618615.3.peg.501"/>
<keyword evidence="1" id="KW-1133">Transmembrane helix</keyword>
<keyword evidence="1" id="KW-0472">Membrane</keyword>
<evidence type="ECO:0000313" key="3">
    <source>
        <dbReference type="Proteomes" id="UP000033986"/>
    </source>
</evidence>
<evidence type="ECO:0000256" key="1">
    <source>
        <dbReference type="SAM" id="Phobius"/>
    </source>
</evidence>
<evidence type="ECO:0000313" key="2">
    <source>
        <dbReference type="EMBL" id="KKS43861.1"/>
    </source>
</evidence>
<sequence>MQEMPNTKYQIPNTKLEYIPLSLAAEILSTSRDYMNVLVRRGKLRAVKLGRNWVTTNEWIEEYQKSVGRLILSTSDVDSRIDKIKHDEKSELENLKTKLVLDKELAERLEKIESKVSVIESLKKPFLTEREKQLKNNFFIARRLAVKEEKESVLDKVRNQFQFNDLLAFEKATKQPEISKSLRQKSRLRFAVASGLVVVLFLTMVSFVDIDILKFKDFPPKAEQPRAEKVSKYQANIFSNVFRNFPADIPDFSDWLALNLSKGLSIFKPSAFSEFAIGPLKSGPSKIAKPQESFVRIDTHEEALALDALGGLPSEALATEGLPSETLVKESDFTLLENRLIALENVLVDQIALVKADLSLQKKTLLETIDSLMSLAKLVPTHPISTIVVQGQPATLTTYSIAPQVQSGFDRLSATSLSLSSDATINGHLTVKSGGEFNTLSVSGASQLTGNVTLGGTLNVAGDSTLNNLTVNGSFTTSGGIATLPNASSTYLTVSNTTWINNGVIINASTTYATLPTFWGTNGTITNASSTYLTVSNNLWGNQSAFSTSVQTPLIWNNGTLTASTTGSNPLIFATNSSERMRIDESGKVVIATTTIPSGFGFNVATSTFIYGNQFLSGGLGVGIATTTSGAIQTSGDVFVGRNLYVSGASTVLGASSADTLTVNSSVNSSLVPNVNNQYNLGSASFYWGTAYIDTINANNISGASTTIGGTESATFTINSDNASVDQENAELIFFRGQVPPNAVIKWNAATSSKRFEFNQAARFFNETASTTNPVLTVQGNTGLTANLFQVLDVSTSTTIFSVNPVSQKTTMVNASTTNLTISGNLFGGTGGLSFGSAILLPDGSVSSPSLSFSSDTDTGIFRIGNDKFGLATGATTSLTLDNGKVIVGNDILTASYQLEVADRDTNNNTVVDELRLSHFTTGTANDGLGVGILFYGQDVTGSGQNMARIASQVEHATSTDPGGFLANLIFSTVGSGGLLEKMRLTGNGQLLLATTTVPTGYGANIATSTYIFGKLSVGTGTLSLLSGNIISDSGQFNITNSANTALTFSTNNLERIRIDSSGNVGIGTTIRASRWLSYYSINLMGVESCWHLYRWR</sequence>
<proteinExistence type="predicted"/>
<dbReference type="Proteomes" id="UP000033986">
    <property type="component" value="Unassembled WGS sequence"/>
</dbReference>
<reference evidence="2 3" key="1">
    <citation type="journal article" date="2015" name="Nature">
        <title>rRNA introns, odd ribosomes, and small enigmatic genomes across a large radiation of phyla.</title>
        <authorList>
            <person name="Brown C.T."/>
            <person name="Hug L.A."/>
            <person name="Thomas B.C."/>
            <person name="Sharon I."/>
            <person name="Castelle C.J."/>
            <person name="Singh A."/>
            <person name="Wilkins M.J."/>
            <person name="Williams K.H."/>
            <person name="Banfield J.F."/>
        </authorList>
    </citation>
    <scope>NUCLEOTIDE SEQUENCE [LARGE SCALE GENOMIC DNA]</scope>
</reference>
<organism evidence="2 3">
    <name type="scientific">Candidatus Azambacteria bacterium GW2011_GWB1_42_17</name>
    <dbReference type="NCBI Taxonomy" id="1618615"/>
    <lineage>
        <taxon>Bacteria</taxon>
        <taxon>Candidatus Azamiibacteriota</taxon>
    </lineage>
</organism>